<gene>
    <name evidence="1" type="ORF">BACCOPRO_03645</name>
</gene>
<dbReference type="AlphaFoldDB" id="S0FDC5"/>
<organism evidence="1 2">
    <name type="scientific">Phocaeicola coprophilus DSM 18228 = JCM 13818</name>
    <dbReference type="NCBI Taxonomy" id="547042"/>
    <lineage>
        <taxon>Bacteria</taxon>
        <taxon>Pseudomonadati</taxon>
        <taxon>Bacteroidota</taxon>
        <taxon>Bacteroidia</taxon>
        <taxon>Bacteroidales</taxon>
        <taxon>Bacteroidaceae</taxon>
        <taxon>Phocaeicola</taxon>
    </lineage>
</organism>
<comment type="caution">
    <text evidence="1">The sequence shown here is derived from an EMBL/GenBank/DDBJ whole genome shotgun (WGS) entry which is preliminary data.</text>
</comment>
<protein>
    <submittedName>
        <fullName evidence="1">Uncharacterized protein</fullName>
    </submittedName>
</protein>
<accession>S0FDC5</accession>
<keyword evidence="2" id="KW-1185">Reference proteome</keyword>
<dbReference type="EMBL" id="ACBW01000225">
    <property type="protein sequence ID" value="EEF78120.1"/>
    <property type="molecule type" value="Genomic_DNA"/>
</dbReference>
<dbReference type="HOGENOM" id="CLU_3304587_0_0_10"/>
<evidence type="ECO:0000313" key="2">
    <source>
        <dbReference type="Proteomes" id="UP000014073"/>
    </source>
</evidence>
<reference evidence="1 2" key="1">
    <citation type="submission" date="2008-12" db="EMBL/GenBank/DDBJ databases">
        <authorList>
            <person name="Fulton L."/>
            <person name="Clifton S."/>
            <person name="Fulton B."/>
            <person name="Xu J."/>
            <person name="Minx P."/>
            <person name="Pepin K.H."/>
            <person name="Johnson M."/>
            <person name="Bhonagiri V."/>
            <person name="Nash W.E."/>
            <person name="Mardis E.R."/>
            <person name="Wilson R.K."/>
        </authorList>
    </citation>
    <scope>NUCLEOTIDE SEQUENCE [LARGE SCALE GENOMIC DNA]</scope>
    <source>
        <strain evidence="1 2">DSM 18228</strain>
    </source>
</reference>
<sequence length="39" mass="4623">MFARLGLLKKDFDECNKTFRRSKEKNSTFFKKPEGEQAP</sequence>
<evidence type="ECO:0000313" key="1">
    <source>
        <dbReference type="EMBL" id="EEF78120.1"/>
    </source>
</evidence>
<name>S0FDC5_9BACT</name>
<dbReference type="Proteomes" id="UP000014073">
    <property type="component" value="Unassembled WGS sequence"/>
</dbReference>
<proteinExistence type="predicted"/>
<dbReference type="STRING" id="547042.BACCOPRO_03645"/>